<dbReference type="PROSITE" id="PS50043">
    <property type="entry name" value="HTH_LUXR_2"/>
    <property type="match status" value="1"/>
</dbReference>
<dbReference type="Proteomes" id="UP001500979">
    <property type="component" value="Unassembled WGS sequence"/>
</dbReference>
<feature type="region of interest" description="Disordered" evidence="2">
    <location>
        <begin position="802"/>
        <end position="821"/>
    </location>
</feature>
<evidence type="ECO:0000313" key="5">
    <source>
        <dbReference type="Proteomes" id="UP001500979"/>
    </source>
</evidence>
<evidence type="ECO:0000256" key="2">
    <source>
        <dbReference type="SAM" id="MobiDB-lite"/>
    </source>
</evidence>
<dbReference type="SMART" id="SM00421">
    <property type="entry name" value="HTH_LUXR"/>
    <property type="match status" value="1"/>
</dbReference>
<dbReference type="InterPro" id="IPR016032">
    <property type="entry name" value="Sig_transdc_resp-reg_C-effctor"/>
</dbReference>
<dbReference type="InterPro" id="IPR027417">
    <property type="entry name" value="P-loop_NTPase"/>
</dbReference>
<feature type="domain" description="HTH luxR-type" evidence="3">
    <location>
        <begin position="812"/>
        <end position="874"/>
    </location>
</feature>
<protein>
    <submittedName>
        <fullName evidence="4">LuxR family transcriptional regulator</fullName>
    </submittedName>
</protein>
<dbReference type="Gene3D" id="1.10.10.10">
    <property type="entry name" value="Winged helix-like DNA-binding domain superfamily/Winged helix DNA-binding domain"/>
    <property type="match status" value="1"/>
</dbReference>
<dbReference type="Pfam" id="PF00196">
    <property type="entry name" value="GerE"/>
    <property type="match status" value="1"/>
</dbReference>
<dbReference type="CDD" id="cd06170">
    <property type="entry name" value="LuxR_C_like"/>
    <property type="match status" value="1"/>
</dbReference>
<gene>
    <name evidence="4" type="ORF">GCM10010470_35450</name>
</gene>
<evidence type="ECO:0000256" key="1">
    <source>
        <dbReference type="ARBA" id="ARBA00023125"/>
    </source>
</evidence>
<organism evidence="4 5">
    <name type="scientific">Saccharopolyspora taberi</name>
    <dbReference type="NCBI Taxonomy" id="60895"/>
    <lineage>
        <taxon>Bacteria</taxon>
        <taxon>Bacillati</taxon>
        <taxon>Actinomycetota</taxon>
        <taxon>Actinomycetes</taxon>
        <taxon>Pseudonocardiales</taxon>
        <taxon>Pseudonocardiaceae</taxon>
        <taxon>Saccharopolyspora</taxon>
    </lineage>
</organism>
<dbReference type="SUPFAM" id="SSF46894">
    <property type="entry name" value="C-terminal effector domain of the bipartite response regulators"/>
    <property type="match status" value="1"/>
</dbReference>
<dbReference type="InterPro" id="IPR039420">
    <property type="entry name" value="WalR-like"/>
</dbReference>
<dbReference type="SUPFAM" id="SSF52540">
    <property type="entry name" value="P-loop containing nucleoside triphosphate hydrolases"/>
    <property type="match status" value="1"/>
</dbReference>
<evidence type="ECO:0000259" key="3">
    <source>
        <dbReference type="PROSITE" id="PS50043"/>
    </source>
</evidence>
<dbReference type="InterPro" id="IPR036388">
    <property type="entry name" value="WH-like_DNA-bd_sf"/>
</dbReference>
<evidence type="ECO:0000313" key="4">
    <source>
        <dbReference type="EMBL" id="GAA2797184.1"/>
    </source>
</evidence>
<sequence>MLRGRDRELAALHDLVARARGGAGGALVITGGTGLGRTALLAAARAEAPGFQVFDLRGVRAESGIPSAGLHRMLPKAGPGRAHQTLVSESHRRPVLCCVDDAQHLDPDSLSALAFTARRAEAERMLLLFAVRQDAGGGAVPEVLADLPSVSLSELPVTDSVRVLQDRVPYGISRGLGTELAALACGNPLALTELAAELTPEQLGGTAPPPEALPARSRLRAELRARLHALSGSAQQLVLLAVADERLDLETLLRAADRVELTALDEAVAAGLLVVEGDAVRLPDELTRSCLRAETSPARRQAAHRLLVEVLDPRLHRARWLWHQAVVAAQPGLADALGEAADETGRDGDYAFSALIHQRAADLTALPAVRGLRLIRAGRDSWLAGRPERARALLRRARGLAAPGEPRGTADLLRGWIELAEGNPTTANGMLMTAADELAGGNREVAVAALKLAGAAAFNAGDFSRYHLAAKRTEDLRRDDDPPATRLQLDHLAGMDATFRGDHRQAVPLLREVVRLAETADDCGSSLWASQASFVLGDAARAHDLANRALTAPPDRNVPLLGPWASVYRSLSALMLDQYVSAEAGSLEGLRAARATGLHGVTISHLGILTLVSALQGDRENARQRFAAMTDEVTAQGLDRSCVLTSWAFACADLAHGRPTDALDRFRLTTAEAGPAIRVISAPHYVEAAAHCGQRENAGRALRIFDAWARTTGSVARIALSHRCHALLALRGADAEEHFRAAIRLHEQASTPIELAKTGLLYAHWLRRERKPRAARKLLGDALSAFEQFRMPHWIERTRSELRAAGGPSDTGNRGAQDLSPREAEIAQLVAEGARNKEIAARLFISQRTVDHHLRNAFAKLGVRSRVELSRLLR</sequence>
<keyword evidence="5" id="KW-1185">Reference proteome</keyword>
<dbReference type="InterPro" id="IPR000792">
    <property type="entry name" value="Tscrpt_reg_LuxR_C"/>
</dbReference>
<dbReference type="PANTHER" id="PTHR43214:SF42">
    <property type="entry name" value="TRANSCRIPTIONAL REGULATORY PROTEIN DESR"/>
    <property type="match status" value="1"/>
</dbReference>
<keyword evidence="1" id="KW-0238">DNA-binding</keyword>
<comment type="caution">
    <text evidence="4">The sequence shown here is derived from an EMBL/GenBank/DDBJ whole genome shotgun (WGS) entry which is preliminary data.</text>
</comment>
<dbReference type="PANTHER" id="PTHR43214">
    <property type="entry name" value="TWO-COMPONENT RESPONSE REGULATOR"/>
    <property type="match status" value="1"/>
</dbReference>
<dbReference type="EMBL" id="BAAAUX010000014">
    <property type="protein sequence ID" value="GAA2797184.1"/>
    <property type="molecule type" value="Genomic_DNA"/>
</dbReference>
<proteinExistence type="predicted"/>
<name>A0ABN3VFA8_9PSEU</name>
<reference evidence="4 5" key="1">
    <citation type="journal article" date="2019" name="Int. J. Syst. Evol. Microbiol.">
        <title>The Global Catalogue of Microorganisms (GCM) 10K type strain sequencing project: providing services to taxonomists for standard genome sequencing and annotation.</title>
        <authorList>
            <consortium name="The Broad Institute Genomics Platform"/>
            <consortium name="The Broad Institute Genome Sequencing Center for Infectious Disease"/>
            <person name="Wu L."/>
            <person name="Ma J."/>
        </authorList>
    </citation>
    <scope>NUCLEOTIDE SEQUENCE [LARGE SCALE GENOMIC DNA]</scope>
    <source>
        <strain evidence="4 5">JCM 9383</strain>
    </source>
</reference>
<dbReference type="PRINTS" id="PR00038">
    <property type="entry name" value="HTHLUXR"/>
</dbReference>
<accession>A0ABN3VFA8</accession>
<dbReference type="PROSITE" id="PS00622">
    <property type="entry name" value="HTH_LUXR_1"/>
    <property type="match status" value="1"/>
</dbReference>